<feature type="transmembrane region" description="Helical" evidence="6">
    <location>
        <begin position="150"/>
        <end position="169"/>
    </location>
</feature>
<keyword evidence="2" id="KW-1003">Cell membrane</keyword>
<comment type="caution">
    <text evidence="7">The sequence shown here is derived from an EMBL/GenBank/DDBJ whole genome shotgun (WGS) entry which is preliminary data.</text>
</comment>
<proteinExistence type="predicted"/>
<evidence type="ECO:0000256" key="1">
    <source>
        <dbReference type="ARBA" id="ARBA00004651"/>
    </source>
</evidence>
<evidence type="ECO:0000256" key="5">
    <source>
        <dbReference type="ARBA" id="ARBA00023136"/>
    </source>
</evidence>
<accession>A0A841Q243</accession>
<feature type="transmembrane region" description="Helical" evidence="6">
    <location>
        <begin position="94"/>
        <end position="116"/>
    </location>
</feature>
<evidence type="ECO:0000256" key="3">
    <source>
        <dbReference type="ARBA" id="ARBA00022692"/>
    </source>
</evidence>
<protein>
    <submittedName>
        <fullName evidence="7">Putative effector of murein hydrolase</fullName>
    </submittedName>
</protein>
<evidence type="ECO:0000256" key="6">
    <source>
        <dbReference type="SAM" id="Phobius"/>
    </source>
</evidence>
<feature type="transmembrane region" description="Helical" evidence="6">
    <location>
        <begin position="33"/>
        <end position="51"/>
    </location>
</feature>
<keyword evidence="7" id="KW-0378">Hydrolase</keyword>
<gene>
    <name evidence="7" type="ORF">HNQ94_000907</name>
</gene>
<dbReference type="RefSeq" id="WP_174494883.1">
    <property type="nucleotide sequence ID" value="NZ_CADDWK010000002.1"/>
</dbReference>
<dbReference type="GO" id="GO:0005886">
    <property type="term" value="C:plasma membrane"/>
    <property type="evidence" value="ECO:0007669"/>
    <property type="project" value="UniProtKB-SubCell"/>
</dbReference>
<dbReference type="GO" id="GO:0016787">
    <property type="term" value="F:hydrolase activity"/>
    <property type="evidence" value="ECO:0007669"/>
    <property type="project" value="UniProtKB-KW"/>
</dbReference>
<evidence type="ECO:0000313" key="7">
    <source>
        <dbReference type="EMBL" id="MBB6452462.1"/>
    </source>
</evidence>
<keyword evidence="8" id="KW-1185">Reference proteome</keyword>
<keyword evidence="3 6" id="KW-0812">Transmembrane</keyword>
<evidence type="ECO:0000313" key="8">
    <source>
        <dbReference type="Proteomes" id="UP000581688"/>
    </source>
</evidence>
<feature type="transmembrane region" description="Helical" evidence="6">
    <location>
        <begin position="63"/>
        <end position="82"/>
    </location>
</feature>
<evidence type="ECO:0000256" key="4">
    <source>
        <dbReference type="ARBA" id="ARBA00022989"/>
    </source>
</evidence>
<sequence>MTAIIGNVLFCLSATIIFYFFGLKLFQKYRKAWLNPLYISSGLLILLILSSNINPNTYLQGSFIFDVLLQLAVVSLAVPLYKQWSFLRKNYKKVLLGVICGTAMGVISVSAMAHLFHLQDQLVASLIPKSVTLPVALTISNNLGGLTSTTVFIVIISALISVTIGPKLLKRFGIKSKAAKGLAMGTSAQMLGANRSLIWGEEEGAMGSVAMTTSAVFLSISVPVLSLVMNV</sequence>
<dbReference type="InterPro" id="IPR007300">
    <property type="entry name" value="CidB/LrgB"/>
</dbReference>
<feature type="transmembrane region" description="Helical" evidence="6">
    <location>
        <begin position="6"/>
        <end position="26"/>
    </location>
</feature>
<dbReference type="Proteomes" id="UP000581688">
    <property type="component" value="Unassembled WGS sequence"/>
</dbReference>
<reference evidence="7 8" key="1">
    <citation type="submission" date="2020-08" db="EMBL/GenBank/DDBJ databases">
        <title>Genomic Encyclopedia of Type Strains, Phase IV (KMG-IV): sequencing the most valuable type-strain genomes for metagenomic binning, comparative biology and taxonomic classification.</title>
        <authorList>
            <person name="Goeker M."/>
        </authorList>
    </citation>
    <scope>NUCLEOTIDE SEQUENCE [LARGE SCALE GENOMIC DNA]</scope>
    <source>
        <strain evidence="7 8">DSM 19612</strain>
    </source>
</reference>
<name>A0A841Q243_9BACI</name>
<dbReference type="AlphaFoldDB" id="A0A841Q243"/>
<comment type="subcellular location">
    <subcellularLocation>
        <location evidence="1">Cell membrane</location>
        <topology evidence="1">Multi-pass membrane protein</topology>
    </subcellularLocation>
</comment>
<organism evidence="7 8">
    <name type="scientific">Salirhabdus euzebyi</name>
    <dbReference type="NCBI Taxonomy" id="394506"/>
    <lineage>
        <taxon>Bacteria</taxon>
        <taxon>Bacillati</taxon>
        <taxon>Bacillota</taxon>
        <taxon>Bacilli</taxon>
        <taxon>Bacillales</taxon>
        <taxon>Bacillaceae</taxon>
        <taxon>Salirhabdus</taxon>
    </lineage>
</organism>
<dbReference type="PANTHER" id="PTHR30249:SF17">
    <property type="entry name" value="HOLIN-LIKE PROTEIN CIDB"/>
    <property type="match status" value="1"/>
</dbReference>
<dbReference type="Pfam" id="PF04172">
    <property type="entry name" value="LrgB"/>
    <property type="match status" value="1"/>
</dbReference>
<dbReference type="EMBL" id="JACHGH010000002">
    <property type="protein sequence ID" value="MBB6452462.1"/>
    <property type="molecule type" value="Genomic_DNA"/>
</dbReference>
<evidence type="ECO:0000256" key="2">
    <source>
        <dbReference type="ARBA" id="ARBA00022475"/>
    </source>
</evidence>
<keyword evidence="4 6" id="KW-1133">Transmembrane helix</keyword>
<dbReference type="PANTHER" id="PTHR30249">
    <property type="entry name" value="PUTATIVE SEROTONIN TRANSPORTER"/>
    <property type="match status" value="1"/>
</dbReference>
<keyword evidence="5 6" id="KW-0472">Membrane</keyword>